<comment type="similarity">
    <text evidence="2">Belongs to the PPR family. PCMP-E subfamily.</text>
</comment>
<dbReference type="Proteomes" id="UP000825729">
    <property type="component" value="Unassembled WGS sequence"/>
</dbReference>
<dbReference type="NCBIfam" id="TIGR00756">
    <property type="entry name" value="PPR"/>
    <property type="match status" value="5"/>
</dbReference>
<dbReference type="FunFam" id="1.25.40.10:FF:000196">
    <property type="entry name" value="Pentatricopeptide repeat-containing protein At4g14850"/>
    <property type="match status" value="1"/>
</dbReference>
<accession>A0AAV7E738</accession>
<comment type="caution">
    <text evidence="4">The sequence shown here is derived from an EMBL/GenBank/DDBJ whole genome shotgun (WGS) entry which is preliminary data.</text>
</comment>
<keyword evidence="5" id="KW-1185">Reference proteome</keyword>
<feature type="repeat" description="PPR" evidence="3">
    <location>
        <begin position="92"/>
        <end position="122"/>
    </location>
</feature>
<feature type="repeat" description="PPR" evidence="3">
    <location>
        <begin position="22"/>
        <end position="56"/>
    </location>
</feature>
<dbReference type="GO" id="GO:0009451">
    <property type="term" value="P:RNA modification"/>
    <property type="evidence" value="ECO:0007669"/>
    <property type="project" value="InterPro"/>
</dbReference>
<gene>
    <name evidence="4" type="ORF">H6P81_014981</name>
</gene>
<dbReference type="Gene3D" id="1.25.40.10">
    <property type="entry name" value="Tetratricopeptide repeat domain"/>
    <property type="match status" value="3"/>
</dbReference>
<evidence type="ECO:0000313" key="5">
    <source>
        <dbReference type="Proteomes" id="UP000825729"/>
    </source>
</evidence>
<evidence type="ECO:0008006" key="6">
    <source>
        <dbReference type="Google" id="ProtNLM"/>
    </source>
</evidence>
<dbReference type="PANTHER" id="PTHR47926:SF428">
    <property type="entry name" value="(WILD MALAYSIAN BANANA) HYPOTHETICAL PROTEIN"/>
    <property type="match status" value="1"/>
</dbReference>
<dbReference type="Pfam" id="PF13041">
    <property type="entry name" value="PPR_2"/>
    <property type="match status" value="2"/>
</dbReference>
<evidence type="ECO:0000313" key="4">
    <source>
        <dbReference type="EMBL" id="KAG9443641.1"/>
    </source>
</evidence>
<proteinExistence type="inferred from homology"/>
<sequence length="376" mass="42247">MYSETGEIENAHMCFDEMPERDLVSWNSLISCYSNHGMSDVSLELFRRMRREGLAWDEFTIATVTNGLTSTCHISLAEQVHSLIIRSGFCFDRFTVNTLICLYSKCGNVESATQMFSEIHEADVVSWTTMIAGLNHSGYWNEVMCAFNQMRSLEIHPNSFTFGGLFSTCASSNSFEKGKEYHGLAIKYGLESDVVVGSAIVDMYSKCGEMQHAKEFFQRMPERDIVSWNGMICGFAQNGEAVEALNLFHEMVQIQGIFPNNVTFTGVLTACSHSGFVQKGRQLFNDLVHVYKIRPSAEHYTCMVDILARAGLLEDAETLLLDLPLKPDSVMWGTLLGACRRYGELVTAESRKAFGSGRAREFLRVCALGQFVCQWE</sequence>
<evidence type="ECO:0000256" key="2">
    <source>
        <dbReference type="ARBA" id="ARBA00061659"/>
    </source>
</evidence>
<evidence type="ECO:0000256" key="3">
    <source>
        <dbReference type="PROSITE-ProRule" id="PRU00708"/>
    </source>
</evidence>
<protein>
    <recommendedName>
        <fullName evidence="6">Pentatricopeptide repeat-containing protein</fullName>
    </recommendedName>
</protein>
<organism evidence="4 5">
    <name type="scientific">Aristolochia fimbriata</name>
    <name type="common">White veined hardy Dutchman's pipe vine</name>
    <dbReference type="NCBI Taxonomy" id="158543"/>
    <lineage>
        <taxon>Eukaryota</taxon>
        <taxon>Viridiplantae</taxon>
        <taxon>Streptophyta</taxon>
        <taxon>Embryophyta</taxon>
        <taxon>Tracheophyta</taxon>
        <taxon>Spermatophyta</taxon>
        <taxon>Magnoliopsida</taxon>
        <taxon>Magnoliidae</taxon>
        <taxon>Piperales</taxon>
        <taxon>Aristolochiaceae</taxon>
        <taxon>Aristolochia</taxon>
    </lineage>
</organism>
<name>A0AAV7E738_ARIFI</name>
<keyword evidence="1" id="KW-0677">Repeat</keyword>
<dbReference type="AlphaFoldDB" id="A0AAV7E738"/>
<evidence type="ECO:0000256" key="1">
    <source>
        <dbReference type="ARBA" id="ARBA00022737"/>
    </source>
</evidence>
<dbReference type="PANTHER" id="PTHR47926">
    <property type="entry name" value="PENTATRICOPEPTIDE REPEAT-CONTAINING PROTEIN"/>
    <property type="match status" value="1"/>
</dbReference>
<reference evidence="4 5" key="1">
    <citation type="submission" date="2021-07" db="EMBL/GenBank/DDBJ databases">
        <title>The Aristolochia fimbriata genome: insights into angiosperm evolution, floral development and chemical biosynthesis.</title>
        <authorList>
            <person name="Jiao Y."/>
        </authorList>
    </citation>
    <scope>NUCLEOTIDE SEQUENCE [LARGE SCALE GENOMIC DNA]</scope>
    <source>
        <strain evidence="4">IBCAS-2021</strain>
        <tissue evidence="4">Leaf</tissue>
    </source>
</reference>
<feature type="repeat" description="PPR" evidence="3">
    <location>
        <begin position="224"/>
        <end position="259"/>
    </location>
</feature>
<dbReference type="GO" id="GO:0003723">
    <property type="term" value="F:RNA binding"/>
    <property type="evidence" value="ECO:0007669"/>
    <property type="project" value="InterPro"/>
</dbReference>
<dbReference type="InterPro" id="IPR011990">
    <property type="entry name" value="TPR-like_helical_dom_sf"/>
</dbReference>
<dbReference type="InterPro" id="IPR046960">
    <property type="entry name" value="PPR_At4g14850-like_plant"/>
</dbReference>
<feature type="repeat" description="PPR" evidence="3">
    <location>
        <begin position="123"/>
        <end position="157"/>
    </location>
</feature>
<dbReference type="InterPro" id="IPR002885">
    <property type="entry name" value="PPR_rpt"/>
</dbReference>
<dbReference type="EMBL" id="JAINDJ010000006">
    <property type="protein sequence ID" value="KAG9443641.1"/>
    <property type="molecule type" value="Genomic_DNA"/>
</dbReference>
<dbReference type="FunFam" id="1.25.40.10:FF:000090">
    <property type="entry name" value="Pentatricopeptide repeat-containing protein, chloroplastic"/>
    <property type="match status" value="1"/>
</dbReference>
<dbReference type="PROSITE" id="PS51375">
    <property type="entry name" value="PPR"/>
    <property type="match status" value="4"/>
</dbReference>
<dbReference type="Pfam" id="PF01535">
    <property type="entry name" value="PPR"/>
    <property type="match status" value="4"/>
</dbReference>